<keyword evidence="3" id="KW-1185">Reference proteome</keyword>
<name>A0A6G1D412_9ORYZ</name>
<accession>A0A6G1D412</accession>
<comment type="caution">
    <text evidence="2">The sequence shown here is derived from an EMBL/GenBank/DDBJ whole genome shotgun (WGS) entry which is preliminary data.</text>
</comment>
<proteinExistence type="predicted"/>
<reference evidence="2 3" key="1">
    <citation type="submission" date="2019-11" db="EMBL/GenBank/DDBJ databases">
        <title>Whole genome sequence of Oryza granulata.</title>
        <authorList>
            <person name="Li W."/>
        </authorList>
    </citation>
    <scope>NUCLEOTIDE SEQUENCE [LARGE SCALE GENOMIC DNA]</scope>
    <source>
        <strain evidence="3">cv. Menghai</strain>
        <tissue evidence="2">Leaf</tissue>
    </source>
</reference>
<evidence type="ECO:0000256" key="1">
    <source>
        <dbReference type="SAM" id="MobiDB-lite"/>
    </source>
</evidence>
<gene>
    <name evidence="2" type="ORF">E2562_014650</name>
</gene>
<feature type="region of interest" description="Disordered" evidence="1">
    <location>
        <begin position="90"/>
        <end position="116"/>
    </location>
</feature>
<protein>
    <submittedName>
        <fullName evidence="2">Uncharacterized protein</fullName>
    </submittedName>
</protein>
<evidence type="ECO:0000313" key="2">
    <source>
        <dbReference type="EMBL" id="KAF0907042.1"/>
    </source>
</evidence>
<dbReference type="AlphaFoldDB" id="A0A6G1D412"/>
<dbReference type="Proteomes" id="UP000479710">
    <property type="component" value="Unassembled WGS sequence"/>
</dbReference>
<evidence type="ECO:0000313" key="3">
    <source>
        <dbReference type="Proteomes" id="UP000479710"/>
    </source>
</evidence>
<organism evidence="2 3">
    <name type="scientific">Oryza meyeriana var. granulata</name>
    <dbReference type="NCBI Taxonomy" id="110450"/>
    <lineage>
        <taxon>Eukaryota</taxon>
        <taxon>Viridiplantae</taxon>
        <taxon>Streptophyta</taxon>
        <taxon>Embryophyta</taxon>
        <taxon>Tracheophyta</taxon>
        <taxon>Spermatophyta</taxon>
        <taxon>Magnoliopsida</taxon>
        <taxon>Liliopsida</taxon>
        <taxon>Poales</taxon>
        <taxon>Poaceae</taxon>
        <taxon>BOP clade</taxon>
        <taxon>Oryzoideae</taxon>
        <taxon>Oryzeae</taxon>
        <taxon>Oryzinae</taxon>
        <taxon>Oryza</taxon>
        <taxon>Oryza meyeriana</taxon>
    </lineage>
</organism>
<sequence>MASVTMHAAKASTFPSTVALSSPSLASPTTRVATALTSMRAAPLSSTSQCAALGLLRNLLALQWQWRVLREVLIAATCVTAALTSPATGEIDEEKRAGSGETNGWPVGRSPYCHLK</sequence>
<dbReference type="EMBL" id="SPHZ02000007">
    <property type="protein sequence ID" value="KAF0907042.1"/>
    <property type="molecule type" value="Genomic_DNA"/>
</dbReference>